<protein>
    <submittedName>
        <fullName evidence="2">DUF3297 family protein</fullName>
    </submittedName>
</protein>
<feature type="compositionally biased region" description="Low complexity" evidence="1">
    <location>
        <begin position="80"/>
        <end position="91"/>
    </location>
</feature>
<reference evidence="2 3" key="1">
    <citation type="journal article" date="2019" name="Environ. Microbiol.">
        <title>Species interactions and distinct microbial communities in high Arctic permafrost affected cryosols are associated with the CH4 and CO2 gas fluxes.</title>
        <authorList>
            <person name="Altshuler I."/>
            <person name="Hamel J."/>
            <person name="Turney S."/>
            <person name="Magnuson E."/>
            <person name="Levesque R."/>
            <person name="Greer C."/>
            <person name="Whyte L.G."/>
        </authorList>
    </citation>
    <scope>NUCLEOTIDE SEQUENCE [LARGE SCALE GENOMIC DNA]</scope>
    <source>
        <strain evidence="2 3">S9.3B</strain>
    </source>
</reference>
<sequence length="91" mass="10030">MTDMPDRLSTDPKSPFFNAELLERGVGIRFKGVEKNNVEEYCVSEGWVRLSVGKAVDRHGKPMTMKLQGKVEPYLREPEPAAGPGDAAPEA</sequence>
<dbReference type="InterPro" id="IPR021724">
    <property type="entry name" value="DUF3297"/>
</dbReference>
<accession>A0A502G8A7</accession>
<evidence type="ECO:0000313" key="2">
    <source>
        <dbReference type="EMBL" id="TPG58138.1"/>
    </source>
</evidence>
<comment type="caution">
    <text evidence="2">The sequence shown here is derived from an EMBL/GenBank/DDBJ whole genome shotgun (WGS) entry which is preliminary data.</text>
</comment>
<dbReference type="AlphaFoldDB" id="A0A502G8A7"/>
<dbReference type="EMBL" id="RCZP01000006">
    <property type="protein sequence ID" value="TPG58138.1"/>
    <property type="molecule type" value="Genomic_DNA"/>
</dbReference>
<keyword evidence="3" id="KW-1185">Reference proteome</keyword>
<name>A0A502G8A7_9PROT</name>
<evidence type="ECO:0000256" key="1">
    <source>
        <dbReference type="SAM" id="MobiDB-lite"/>
    </source>
</evidence>
<dbReference type="Pfam" id="PF11730">
    <property type="entry name" value="DUF3297"/>
    <property type="match status" value="1"/>
</dbReference>
<proteinExistence type="predicted"/>
<dbReference type="RefSeq" id="WP_140882515.1">
    <property type="nucleotide sequence ID" value="NZ_RCZP01000006.1"/>
</dbReference>
<feature type="region of interest" description="Disordered" evidence="1">
    <location>
        <begin position="68"/>
        <end position="91"/>
    </location>
</feature>
<dbReference type="OrthoDB" id="8756821at2"/>
<dbReference type="Proteomes" id="UP000317078">
    <property type="component" value="Unassembled WGS sequence"/>
</dbReference>
<gene>
    <name evidence="2" type="ORF">EAH89_09260</name>
</gene>
<organism evidence="2 3">
    <name type="scientific">Muricoccus nepalensis</name>
    <dbReference type="NCBI Taxonomy" id="1854500"/>
    <lineage>
        <taxon>Bacteria</taxon>
        <taxon>Pseudomonadati</taxon>
        <taxon>Pseudomonadota</taxon>
        <taxon>Alphaproteobacteria</taxon>
        <taxon>Acetobacterales</taxon>
        <taxon>Roseomonadaceae</taxon>
        <taxon>Muricoccus</taxon>
    </lineage>
</organism>
<evidence type="ECO:0000313" key="3">
    <source>
        <dbReference type="Proteomes" id="UP000317078"/>
    </source>
</evidence>